<feature type="domain" description="Major facilitator superfamily (MFS) profile" evidence="9">
    <location>
        <begin position="13"/>
        <end position="436"/>
    </location>
</feature>
<evidence type="ECO:0000313" key="11">
    <source>
        <dbReference type="Proteomes" id="UP000315439"/>
    </source>
</evidence>
<dbReference type="InterPro" id="IPR005964">
    <property type="entry name" value="Glc/Gal_transptr_bac"/>
</dbReference>
<dbReference type="OrthoDB" id="9795150at2"/>
<dbReference type="GO" id="GO:0005886">
    <property type="term" value="C:plasma membrane"/>
    <property type="evidence" value="ECO:0007669"/>
    <property type="project" value="UniProtKB-SubCell"/>
</dbReference>
<keyword evidence="7 8" id="KW-0472">Membrane</keyword>
<sequence>MNEKQSQTSYLIPMAIIATLFFIFGFVTWLNGALIPFLQTICELNAFQAMLVASAFYIAYTVMALPMAAIIERTGYKKGMALGLLIIGAGALIFIPAAYSREFGIFLLGQFVVGSGLTILQTASNPYVIKLGPSESAAVRICVMGILNKAAGIVAPIVFTALVLTGISGISEAELTALSEIAKDDKLNQLAGQLVTPYIGMAIALSVLAVAMMFAPIPDIEDEPLEGQDDSQASLSGLLQFPQLILGAITLFLYVGVEVIAGDAIGLLGKQAGLDSNISTMLTSYTMIFMVIGYFFGTLAIPRLISQQTALCVSAILGIVFTISVMVGSLESTAFSAASISYFGLPEIPNGVFFVALLGFANAMVWPTIWPLALEGLGKYTSKGAALLIMGIAGGAVLPLLYGYLADTGDGQQAYVVSIPAYLFILFYGLKGSKMTSWSNNAKLVEQTAK</sequence>
<gene>
    <name evidence="10" type="ORF">FLL46_08040</name>
</gene>
<dbReference type="SUPFAM" id="SSF103473">
    <property type="entry name" value="MFS general substrate transporter"/>
    <property type="match status" value="1"/>
</dbReference>
<feature type="transmembrane region" description="Helical" evidence="8">
    <location>
        <begin position="309"/>
        <end position="330"/>
    </location>
</feature>
<evidence type="ECO:0000256" key="6">
    <source>
        <dbReference type="ARBA" id="ARBA00022989"/>
    </source>
</evidence>
<protein>
    <submittedName>
        <fullName evidence="10">Sugar MFS transporter</fullName>
    </submittedName>
</protein>
<dbReference type="GO" id="GO:0055056">
    <property type="term" value="F:D-glucose transmembrane transporter activity"/>
    <property type="evidence" value="ECO:0007669"/>
    <property type="project" value="InterPro"/>
</dbReference>
<feature type="transmembrane region" description="Helical" evidence="8">
    <location>
        <begin position="385"/>
        <end position="406"/>
    </location>
</feature>
<feature type="transmembrane region" description="Helical" evidence="8">
    <location>
        <begin position="190"/>
        <end position="214"/>
    </location>
</feature>
<feature type="transmembrane region" description="Helical" evidence="8">
    <location>
        <begin position="105"/>
        <end position="129"/>
    </location>
</feature>
<evidence type="ECO:0000256" key="1">
    <source>
        <dbReference type="ARBA" id="ARBA00003321"/>
    </source>
</evidence>
<keyword evidence="11" id="KW-1185">Reference proteome</keyword>
<name>A0A545UGA4_9GAMM</name>
<dbReference type="PROSITE" id="PS50850">
    <property type="entry name" value="MFS"/>
    <property type="match status" value="1"/>
</dbReference>
<feature type="transmembrane region" description="Helical" evidence="8">
    <location>
        <begin position="150"/>
        <end position="170"/>
    </location>
</feature>
<dbReference type="PANTHER" id="PTHR43702">
    <property type="entry name" value="L-FUCOSE-PROTON SYMPORTER"/>
    <property type="match status" value="1"/>
</dbReference>
<feature type="transmembrane region" description="Helical" evidence="8">
    <location>
        <begin position="12"/>
        <end position="35"/>
    </location>
</feature>
<evidence type="ECO:0000313" key="10">
    <source>
        <dbReference type="EMBL" id="TQV88465.1"/>
    </source>
</evidence>
<dbReference type="InterPro" id="IPR011701">
    <property type="entry name" value="MFS"/>
</dbReference>
<dbReference type="NCBIfam" id="TIGR01272">
    <property type="entry name" value="gluP"/>
    <property type="match status" value="1"/>
</dbReference>
<evidence type="ECO:0000256" key="3">
    <source>
        <dbReference type="ARBA" id="ARBA00009120"/>
    </source>
</evidence>
<organism evidence="10 11">
    <name type="scientific">Aliikangiella coralliicola</name>
    <dbReference type="NCBI Taxonomy" id="2592383"/>
    <lineage>
        <taxon>Bacteria</taxon>
        <taxon>Pseudomonadati</taxon>
        <taxon>Pseudomonadota</taxon>
        <taxon>Gammaproteobacteria</taxon>
        <taxon>Oceanospirillales</taxon>
        <taxon>Pleioneaceae</taxon>
        <taxon>Aliikangiella</taxon>
    </lineage>
</organism>
<dbReference type="PANTHER" id="PTHR43702:SF12">
    <property type="entry name" value="N-ACETYL GLUCOSAMINE TRANSPORTER NAGP"/>
    <property type="match status" value="1"/>
</dbReference>
<comment type="function">
    <text evidence="1">Intake of glucose and galactose.</text>
</comment>
<dbReference type="RefSeq" id="WP_142892973.1">
    <property type="nucleotide sequence ID" value="NZ_ML660162.1"/>
</dbReference>
<feature type="transmembrane region" description="Helical" evidence="8">
    <location>
        <begin position="47"/>
        <end position="68"/>
    </location>
</feature>
<comment type="caution">
    <text evidence="10">The sequence shown here is derived from an EMBL/GenBank/DDBJ whole genome shotgun (WGS) entry which is preliminary data.</text>
</comment>
<dbReference type="CDD" id="cd17394">
    <property type="entry name" value="MFS_FucP_like"/>
    <property type="match status" value="1"/>
</dbReference>
<feature type="transmembrane region" description="Helical" evidence="8">
    <location>
        <begin position="412"/>
        <end position="430"/>
    </location>
</feature>
<dbReference type="Proteomes" id="UP000315439">
    <property type="component" value="Unassembled WGS sequence"/>
</dbReference>
<dbReference type="Gene3D" id="1.20.1250.20">
    <property type="entry name" value="MFS general substrate transporter like domains"/>
    <property type="match status" value="2"/>
</dbReference>
<proteinExistence type="inferred from homology"/>
<evidence type="ECO:0000256" key="4">
    <source>
        <dbReference type="ARBA" id="ARBA00022475"/>
    </source>
</evidence>
<accession>A0A545UGA4</accession>
<dbReference type="InterPro" id="IPR020846">
    <property type="entry name" value="MFS_dom"/>
</dbReference>
<evidence type="ECO:0000256" key="7">
    <source>
        <dbReference type="ARBA" id="ARBA00023136"/>
    </source>
</evidence>
<dbReference type="AlphaFoldDB" id="A0A545UGA4"/>
<dbReference type="GO" id="GO:0005354">
    <property type="term" value="F:galactose transmembrane transporter activity"/>
    <property type="evidence" value="ECO:0007669"/>
    <property type="project" value="InterPro"/>
</dbReference>
<feature type="transmembrane region" description="Helical" evidence="8">
    <location>
        <begin position="350"/>
        <end position="373"/>
    </location>
</feature>
<dbReference type="InterPro" id="IPR050375">
    <property type="entry name" value="MFS_TsgA-like"/>
</dbReference>
<keyword evidence="6 8" id="KW-1133">Transmembrane helix</keyword>
<dbReference type="EMBL" id="VIKS01000004">
    <property type="protein sequence ID" value="TQV88465.1"/>
    <property type="molecule type" value="Genomic_DNA"/>
</dbReference>
<keyword evidence="5 8" id="KW-0812">Transmembrane</keyword>
<keyword evidence="4" id="KW-1003">Cell membrane</keyword>
<feature type="transmembrane region" description="Helical" evidence="8">
    <location>
        <begin position="235"/>
        <end position="257"/>
    </location>
</feature>
<feature type="transmembrane region" description="Helical" evidence="8">
    <location>
        <begin position="80"/>
        <end position="99"/>
    </location>
</feature>
<evidence type="ECO:0000259" key="9">
    <source>
        <dbReference type="PROSITE" id="PS50850"/>
    </source>
</evidence>
<evidence type="ECO:0000256" key="8">
    <source>
        <dbReference type="SAM" id="Phobius"/>
    </source>
</evidence>
<feature type="transmembrane region" description="Helical" evidence="8">
    <location>
        <begin position="277"/>
        <end position="297"/>
    </location>
</feature>
<evidence type="ECO:0000256" key="5">
    <source>
        <dbReference type="ARBA" id="ARBA00022692"/>
    </source>
</evidence>
<comment type="similarity">
    <text evidence="3">Belongs to the major facilitator superfamily. FHS transporter (TC 2.A.1.7) family.</text>
</comment>
<dbReference type="InterPro" id="IPR036259">
    <property type="entry name" value="MFS_trans_sf"/>
</dbReference>
<dbReference type="Pfam" id="PF07690">
    <property type="entry name" value="MFS_1"/>
    <property type="match status" value="1"/>
</dbReference>
<dbReference type="GO" id="GO:1904659">
    <property type="term" value="P:D-glucose transmembrane transport"/>
    <property type="evidence" value="ECO:0007669"/>
    <property type="project" value="InterPro"/>
</dbReference>
<reference evidence="10 11" key="1">
    <citation type="submission" date="2019-07" db="EMBL/GenBank/DDBJ databases">
        <title>Draft genome for Aliikangiella sp. M105.</title>
        <authorList>
            <person name="Wang G."/>
        </authorList>
    </citation>
    <scope>NUCLEOTIDE SEQUENCE [LARGE SCALE GENOMIC DNA]</scope>
    <source>
        <strain evidence="10 11">M105</strain>
    </source>
</reference>
<evidence type="ECO:0000256" key="2">
    <source>
        <dbReference type="ARBA" id="ARBA00004429"/>
    </source>
</evidence>
<comment type="subcellular location">
    <subcellularLocation>
        <location evidence="2">Cell inner membrane</location>
        <topology evidence="2">Multi-pass membrane protein</topology>
    </subcellularLocation>
</comment>